<sequence>VRHRHYQAIRSIGWGLLQLVIASGLFLSVSHNTVAAMPQSLAVELGHLGLPATAISLYVHRVGDDRPFLT</sequence>
<name>A0A383ACZ7_9ZZZZ</name>
<accession>A0A383ACZ7</accession>
<protein>
    <submittedName>
        <fullName evidence="2">Uncharacterized protein</fullName>
    </submittedName>
</protein>
<keyword evidence="1" id="KW-1133">Transmembrane helix</keyword>
<organism evidence="2">
    <name type="scientific">marine metagenome</name>
    <dbReference type="NCBI Taxonomy" id="408172"/>
    <lineage>
        <taxon>unclassified sequences</taxon>
        <taxon>metagenomes</taxon>
        <taxon>ecological metagenomes</taxon>
    </lineage>
</organism>
<proteinExistence type="predicted"/>
<feature type="non-terminal residue" evidence="2">
    <location>
        <position position="70"/>
    </location>
</feature>
<reference evidence="2" key="1">
    <citation type="submission" date="2018-05" db="EMBL/GenBank/DDBJ databases">
        <authorList>
            <person name="Lanie J.A."/>
            <person name="Ng W.-L."/>
            <person name="Kazmierczak K.M."/>
            <person name="Andrzejewski T.M."/>
            <person name="Davidsen T.M."/>
            <person name="Wayne K.J."/>
            <person name="Tettelin H."/>
            <person name="Glass J.I."/>
            <person name="Rusch D."/>
            <person name="Podicherti R."/>
            <person name="Tsui H.-C.T."/>
            <person name="Winkler M.E."/>
        </authorList>
    </citation>
    <scope>NUCLEOTIDE SEQUENCE</scope>
</reference>
<evidence type="ECO:0000256" key="1">
    <source>
        <dbReference type="SAM" id="Phobius"/>
    </source>
</evidence>
<keyword evidence="1" id="KW-0472">Membrane</keyword>
<keyword evidence="1" id="KW-0812">Transmembrane</keyword>
<dbReference type="AlphaFoldDB" id="A0A383ACZ7"/>
<evidence type="ECO:0000313" key="2">
    <source>
        <dbReference type="EMBL" id="SVE05697.1"/>
    </source>
</evidence>
<gene>
    <name evidence="2" type="ORF">METZ01_LOCUS458551</name>
</gene>
<feature type="transmembrane region" description="Helical" evidence="1">
    <location>
        <begin position="12"/>
        <end position="29"/>
    </location>
</feature>
<feature type="non-terminal residue" evidence="2">
    <location>
        <position position="1"/>
    </location>
</feature>
<dbReference type="EMBL" id="UINC01191186">
    <property type="protein sequence ID" value="SVE05697.1"/>
    <property type="molecule type" value="Genomic_DNA"/>
</dbReference>